<evidence type="ECO:0000313" key="5">
    <source>
        <dbReference type="EMBL" id="GAG91689.1"/>
    </source>
</evidence>
<keyword evidence="2" id="KW-0732">Signal</keyword>
<feature type="domain" description="Leucine-binding protein" evidence="4">
    <location>
        <begin position="14"/>
        <end position="279"/>
    </location>
</feature>
<dbReference type="InterPro" id="IPR028081">
    <property type="entry name" value="Leu-bd"/>
</dbReference>
<proteinExistence type="predicted"/>
<reference evidence="5" key="1">
    <citation type="journal article" date="2014" name="Front. Microbiol.">
        <title>High frequency of phylogenetically diverse reductive dehalogenase-homologous genes in deep subseafloor sedimentary metagenomes.</title>
        <authorList>
            <person name="Kawai M."/>
            <person name="Futagami T."/>
            <person name="Toyoda A."/>
            <person name="Takaki Y."/>
            <person name="Nishi S."/>
            <person name="Hori S."/>
            <person name="Arai W."/>
            <person name="Tsubouchi T."/>
            <person name="Morono Y."/>
            <person name="Uchiyama I."/>
            <person name="Ito T."/>
            <person name="Fujiyama A."/>
            <person name="Inagaki F."/>
            <person name="Takami H."/>
        </authorList>
    </citation>
    <scope>NUCLEOTIDE SEQUENCE</scope>
    <source>
        <strain evidence="5">Expedition CK06-06</strain>
    </source>
</reference>
<gene>
    <name evidence="5" type="ORF">S01H4_42506</name>
</gene>
<keyword evidence="1" id="KW-0813">Transport</keyword>
<dbReference type="InterPro" id="IPR028082">
    <property type="entry name" value="Peripla_BP_I"/>
</dbReference>
<dbReference type="GO" id="GO:0006865">
    <property type="term" value="P:amino acid transport"/>
    <property type="evidence" value="ECO:0007669"/>
    <property type="project" value="UniProtKB-KW"/>
</dbReference>
<dbReference type="AlphaFoldDB" id="X1B7D6"/>
<dbReference type="SUPFAM" id="SSF53822">
    <property type="entry name" value="Periplasmic binding protein-like I"/>
    <property type="match status" value="1"/>
</dbReference>
<dbReference type="EMBL" id="BART01023349">
    <property type="protein sequence ID" value="GAG91689.1"/>
    <property type="molecule type" value="Genomic_DNA"/>
</dbReference>
<dbReference type="InterPro" id="IPR000709">
    <property type="entry name" value="Leu_Ile_Val-bd"/>
</dbReference>
<protein>
    <recommendedName>
        <fullName evidence="4">Leucine-binding protein domain-containing protein</fullName>
    </recommendedName>
</protein>
<evidence type="ECO:0000256" key="2">
    <source>
        <dbReference type="ARBA" id="ARBA00022729"/>
    </source>
</evidence>
<evidence type="ECO:0000256" key="3">
    <source>
        <dbReference type="ARBA" id="ARBA00022970"/>
    </source>
</evidence>
<accession>X1B7D6</accession>
<organism evidence="5">
    <name type="scientific">marine sediment metagenome</name>
    <dbReference type="NCBI Taxonomy" id="412755"/>
    <lineage>
        <taxon>unclassified sequences</taxon>
        <taxon>metagenomes</taxon>
        <taxon>ecological metagenomes</taxon>
    </lineage>
</organism>
<dbReference type="PANTHER" id="PTHR47151">
    <property type="entry name" value="LEU/ILE/VAL-BINDING ABC TRANSPORTER SUBUNIT"/>
    <property type="match status" value="1"/>
</dbReference>
<feature type="non-terminal residue" evidence="5">
    <location>
        <position position="1"/>
    </location>
</feature>
<dbReference type="CDD" id="cd06342">
    <property type="entry name" value="PBP1_ABC_LIVBP-like"/>
    <property type="match status" value="1"/>
</dbReference>
<name>X1B7D6_9ZZZZ</name>
<evidence type="ECO:0000256" key="1">
    <source>
        <dbReference type="ARBA" id="ARBA00022448"/>
    </source>
</evidence>
<dbReference type="PRINTS" id="PR00337">
    <property type="entry name" value="LEUILEVALBP"/>
</dbReference>
<dbReference type="Gene3D" id="3.40.50.2300">
    <property type="match status" value="2"/>
</dbReference>
<keyword evidence="3" id="KW-0029">Amino-acid transport</keyword>
<sequence>LISIVCGISAVQAEIKVGIAGPLTGSAQTSGEQQEIGALKAIDHLNNKGGLLGQKIVAISVDDACEARQAKAVARQMVSEGVVFVAGHACSACSLAVSKVYEKAGIIMISPASTNPKVTDEGGPNVFRVIGRDDQQGTIAGNYLADHHRNSKIAIIHDGQAYGLGLAELTKRQLNKRGVTEVMFDSYKRDQKDYKSLINKLVNKKVDALYVGGQMNDIGIIIRQAKKELPNLRLYSGDALVGDEFLFIAGDAGVGAYFTFGPDMRQKPEAQDVAAAIREEDAYEPE</sequence>
<comment type="caution">
    <text evidence="5">The sequence shown here is derived from an EMBL/GenBank/DDBJ whole genome shotgun (WGS) entry which is preliminary data.</text>
</comment>
<feature type="non-terminal residue" evidence="5">
    <location>
        <position position="286"/>
    </location>
</feature>
<evidence type="ECO:0000259" key="4">
    <source>
        <dbReference type="Pfam" id="PF13458"/>
    </source>
</evidence>
<dbReference type="Pfam" id="PF13458">
    <property type="entry name" value="Peripla_BP_6"/>
    <property type="match status" value="1"/>
</dbReference>
<dbReference type="PANTHER" id="PTHR47151:SF2">
    <property type="entry name" value="AMINO ACID BINDING PROTEIN"/>
    <property type="match status" value="1"/>
</dbReference>